<name>A0ABT1NVV1_9GAMM</name>
<feature type="repeat" description="TPR" evidence="3">
    <location>
        <begin position="145"/>
        <end position="178"/>
    </location>
</feature>
<dbReference type="Pfam" id="PF14559">
    <property type="entry name" value="TPR_19"/>
    <property type="match status" value="1"/>
</dbReference>
<dbReference type="Proteomes" id="UP001205566">
    <property type="component" value="Unassembled WGS sequence"/>
</dbReference>
<keyword evidence="5" id="KW-1185">Reference proteome</keyword>
<dbReference type="RefSeq" id="WP_255872906.1">
    <property type="nucleotide sequence ID" value="NZ_JACASI010000008.1"/>
</dbReference>
<sequence>MLARTSHPALLAGLLITLLLGGCVTTGPGGKQIDLDKARETHIQLGLRYLQSGSDNREMARHHFQEALKLGKRDPRAHHGMALLYQADGELKVAESHFEKALRYDRKFSMARVNYGVFLYQQERYRDAREQFKIASEDLSYNRRSYALANLGRAELRLHELDSAEQAFTKALALSPGLPVALLELAELKFEKQDYTQAKQYLDRFTENNRQVPQSLWLGIRIEKIFGNRDKERSYALALKNLFPYSAETLKYQQMMAENEQQ</sequence>
<keyword evidence="2 3" id="KW-0802">TPR repeat</keyword>
<dbReference type="Pfam" id="PF13432">
    <property type="entry name" value="TPR_16"/>
    <property type="match status" value="1"/>
</dbReference>
<dbReference type="InterPro" id="IPR013360">
    <property type="entry name" value="Pilus_4_PilW"/>
</dbReference>
<dbReference type="InterPro" id="IPR011990">
    <property type="entry name" value="TPR-like_helical_dom_sf"/>
</dbReference>
<dbReference type="InterPro" id="IPR050498">
    <property type="entry name" value="Ycf3"/>
</dbReference>
<reference evidence="4" key="1">
    <citation type="thesis" date="2020" institute="Technische Universitat Dresden" country="Dresden, Germany">
        <title>The Agarolytic System of Microbulbifer elongatus PORT2, Isolated from Batu Karas, Pangandaran West Java Indonesia.</title>
        <authorList>
            <person name="Anggraeni S.R."/>
        </authorList>
    </citation>
    <scope>NUCLEOTIDE SEQUENCE</scope>
    <source>
        <strain evidence="4">PORT2</strain>
    </source>
</reference>
<dbReference type="PANTHER" id="PTHR44858:SF1">
    <property type="entry name" value="UDP-N-ACETYLGLUCOSAMINE--PEPTIDE N-ACETYLGLUCOSAMINYLTRANSFERASE SPINDLY-RELATED"/>
    <property type="match status" value="1"/>
</dbReference>
<comment type="caution">
    <text evidence="4">The sequence shown here is derived from an EMBL/GenBank/DDBJ whole genome shotgun (WGS) entry which is preliminary data.</text>
</comment>
<feature type="repeat" description="TPR" evidence="3">
    <location>
        <begin position="75"/>
        <end position="108"/>
    </location>
</feature>
<organism evidence="4 5">
    <name type="scientific">Microbulbifer elongatus</name>
    <dbReference type="NCBI Taxonomy" id="86173"/>
    <lineage>
        <taxon>Bacteria</taxon>
        <taxon>Pseudomonadati</taxon>
        <taxon>Pseudomonadota</taxon>
        <taxon>Gammaproteobacteria</taxon>
        <taxon>Cellvibrionales</taxon>
        <taxon>Microbulbiferaceae</taxon>
        <taxon>Microbulbifer</taxon>
    </lineage>
</organism>
<evidence type="ECO:0000313" key="4">
    <source>
        <dbReference type="EMBL" id="MCQ3827990.1"/>
    </source>
</evidence>
<gene>
    <name evidence="4" type="primary">pilW</name>
    <name evidence="4" type="ORF">HXX02_00885</name>
</gene>
<protein>
    <submittedName>
        <fullName evidence="4">Type IV pilus biogenesis/stability protein PilW</fullName>
    </submittedName>
</protein>
<dbReference type="PANTHER" id="PTHR44858">
    <property type="entry name" value="TETRATRICOPEPTIDE REPEAT PROTEIN 6"/>
    <property type="match status" value="1"/>
</dbReference>
<dbReference type="Gene3D" id="1.25.40.10">
    <property type="entry name" value="Tetratricopeptide repeat domain"/>
    <property type="match status" value="1"/>
</dbReference>
<proteinExistence type="predicted"/>
<dbReference type="NCBIfam" id="TIGR02521">
    <property type="entry name" value="type_IV_pilW"/>
    <property type="match status" value="1"/>
</dbReference>
<keyword evidence="1" id="KW-0677">Repeat</keyword>
<dbReference type="SUPFAM" id="SSF48452">
    <property type="entry name" value="TPR-like"/>
    <property type="match status" value="1"/>
</dbReference>
<evidence type="ECO:0000256" key="1">
    <source>
        <dbReference type="ARBA" id="ARBA00022737"/>
    </source>
</evidence>
<dbReference type="PROSITE" id="PS50005">
    <property type="entry name" value="TPR"/>
    <property type="match status" value="2"/>
</dbReference>
<accession>A0ABT1NVV1</accession>
<dbReference type="PROSITE" id="PS51257">
    <property type="entry name" value="PROKAR_LIPOPROTEIN"/>
    <property type="match status" value="1"/>
</dbReference>
<evidence type="ECO:0000256" key="3">
    <source>
        <dbReference type="PROSITE-ProRule" id="PRU00339"/>
    </source>
</evidence>
<dbReference type="EMBL" id="JACASI010000008">
    <property type="protein sequence ID" value="MCQ3827990.1"/>
    <property type="molecule type" value="Genomic_DNA"/>
</dbReference>
<evidence type="ECO:0000256" key="2">
    <source>
        <dbReference type="ARBA" id="ARBA00022803"/>
    </source>
</evidence>
<evidence type="ECO:0000313" key="5">
    <source>
        <dbReference type="Proteomes" id="UP001205566"/>
    </source>
</evidence>
<dbReference type="SMART" id="SM00028">
    <property type="entry name" value="TPR"/>
    <property type="match status" value="4"/>
</dbReference>
<dbReference type="InterPro" id="IPR019734">
    <property type="entry name" value="TPR_rpt"/>
</dbReference>